<dbReference type="InterPro" id="IPR032710">
    <property type="entry name" value="NTF2-like_dom_sf"/>
</dbReference>
<reference evidence="2 3" key="1">
    <citation type="submission" date="2024-06" db="EMBL/GenBank/DDBJ databases">
        <title>The Natural Products Discovery Center: Release of the First 8490 Sequenced Strains for Exploring Actinobacteria Biosynthetic Diversity.</title>
        <authorList>
            <person name="Kalkreuter E."/>
            <person name="Kautsar S.A."/>
            <person name="Yang D."/>
            <person name="Bader C.D."/>
            <person name="Teijaro C.N."/>
            <person name="Fluegel L."/>
            <person name="Davis C.M."/>
            <person name="Simpson J.R."/>
            <person name="Lauterbach L."/>
            <person name="Steele A.D."/>
            <person name="Gui C."/>
            <person name="Meng S."/>
            <person name="Li G."/>
            <person name="Viehrig K."/>
            <person name="Ye F."/>
            <person name="Su P."/>
            <person name="Kiefer A.F."/>
            <person name="Nichols A."/>
            <person name="Cepeda A.J."/>
            <person name="Yan W."/>
            <person name="Fan B."/>
            <person name="Jiang Y."/>
            <person name="Adhikari A."/>
            <person name="Zheng C.-J."/>
            <person name="Schuster L."/>
            <person name="Cowan T.M."/>
            <person name="Smanski M.J."/>
            <person name="Chevrette M.G."/>
            <person name="De Carvalho L.P.S."/>
            <person name="Shen B."/>
        </authorList>
    </citation>
    <scope>NUCLEOTIDE SEQUENCE [LARGE SCALE GENOMIC DNA]</scope>
    <source>
        <strain evidence="2 3">NPDC000837</strain>
    </source>
</reference>
<name>A0ABV1UXH3_9ACTN</name>
<protein>
    <submittedName>
        <fullName evidence="2">Ester cyclase</fullName>
    </submittedName>
</protein>
<dbReference type="InterPro" id="IPR009959">
    <property type="entry name" value="Cyclase_SnoaL-like"/>
</dbReference>
<gene>
    <name evidence="2" type="ORF">ABT276_19465</name>
</gene>
<dbReference type="PANTHER" id="PTHR38436:SF1">
    <property type="entry name" value="ESTER CYCLASE"/>
    <property type="match status" value="1"/>
</dbReference>
<accession>A0ABV1UXH3</accession>
<keyword evidence="3" id="KW-1185">Reference proteome</keyword>
<dbReference type="Proteomes" id="UP001445472">
    <property type="component" value="Unassembled WGS sequence"/>
</dbReference>
<organism evidence="2 3">
    <name type="scientific">Streptomyces xantholiticus</name>
    <dbReference type="NCBI Taxonomy" id="68285"/>
    <lineage>
        <taxon>Bacteria</taxon>
        <taxon>Bacillati</taxon>
        <taxon>Actinomycetota</taxon>
        <taxon>Actinomycetes</taxon>
        <taxon>Kitasatosporales</taxon>
        <taxon>Streptomycetaceae</taxon>
        <taxon>Streptomyces</taxon>
    </lineage>
</organism>
<proteinExistence type="predicted"/>
<evidence type="ECO:0000256" key="1">
    <source>
        <dbReference type="SAM" id="MobiDB-lite"/>
    </source>
</evidence>
<comment type="caution">
    <text evidence="2">The sequence shown here is derived from an EMBL/GenBank/DDBJ whole genome shotgun (WGS) entry which is preliminary data.</text>
</comment>
<feature type="region of interest" description="Disordered" evidence="1">
    <location>
        <begin position="1"/>
        <end position="20"/>
    </location>
</feature>
<feature type="compositionally biased region" description="Polar residues" evidence="1">
    <location>
        <begin position="1"/>
        <end position="10"/>
    </location>
</feature>
<evidence type="ECO:0000313" key="2">
    <source>
        <dbReference type="EMBL" id="MER6615497.1"/>
    </source>
</evidence>
<dbReference type="EMBL" id="JBEPBX010000016">
    <property type="protein sequence ID" value="MER6615497.1"/>
    <property type="molecule type" value="Genomic_DNA"/>
</dbReference>
<sequence length="185" mass="20830">MTTSEGTTVRNAAGHDARPNLKARTRELAARTFDKRDLTVLDELARRDARYYLPGRPPLGNNAFKELMLHLWQAKPDLSLELIDLVAEGQYVACRVRFTGTQLGELMGIPPTGRRVELDEILIVHWDDEGRLIDFHQEADYLGMLTQLGVVPPRNTGPLGQLAHTFTSAARFAWLKRKARRGSGR</sequence>
<dbReference type="Pfam" id="PF07366">
    <property type="entry name" value="SnoaL"/>
    <property type="match status" value="1"/>
</dbReference>
<dbReference type="PANTHER" id="PTHR38436">
    <property type="entry name" value="POLYKETIDE CYCLASE SNOAL-LIKE DOMAIN"/>
    <property type="match status" value="1"/>
</dbReference>
<evidence type="ECO:0000313" key="3">
    <source>
        <dbReference type="Proteomes" id="UP001445472"/>
    </source>
</evidence>
<dbReference type="Gene3D" id="3.10.450.50">
    <property type="match status" value="1"/>
</dbReference>
<dbReference type="SUPFAM" id="SSF54427">
    <property type="entry name" value="NTF2-like"/>
    <property type="match status" value="1"/>
</dbReference>
<dbReference type="RefSeq" id="WP_351977053.1">
    <property type="nucleotide sequence ID" value="NZ_JBEPBX010000016.1"/>
</dbReference>